<proteinExistence type="predicted"/>
<dbReference type="Gene3D" id="2.80.10.50">
    <property type="match status" value="1"/>
</dbReference>
<accession>A0A914Z858</accession>
<evidence type="ECO:0000313" key="2">
    <source>
        <dbReference type="WBParaSite" id="PSU_v2.g8086.t1"/>
    </source>
</evidence>
<dbReference type="CDD" id="cd23342">
    <property type="entry name" value="beta-trefoil_FSCN_ZgPorA-like"/>
    <property type="match status" value="1"/>
</dbReference>
<dbReference type="WBParaSite" id="PSU_v2.g8086.t1">
    <property type="protein sequence ID" value="PSU_v2.g8086.t1"/>
    <property type="gene ID" value="PSU_v2.g8086"/>
</dbReference>
<name>A0A914Z858_9BILA</name>
<evidence type="ECO:0000313" key="1">
    <source>
        <dbReference type="Proteomes" id="UP000887577"/>
    </source>
</evidence>
<dbReference type="GO" id="GO:0015629">
    <property type="term" value="C:actin cytoskeleton"/>
    <property type="evidence" value="ECO:0007669"/>
    <property type="project" value="TreeGrafter"/>
</dbReference>
<dbReference type="AlphaFoldDB" id="A0A914Z858"/>
<dbReference type="GO" id="GO:0051015">
    <property type="term" value="F:actin filament binding"/>
    <property type="evidence" value="ECO:0007669"/>
    <property type="project" value="TreeGrafter"/>
</dbReference>
<dbReference type="InterPro" id="IPR052883">
    <property type="entry name" value="Hisactophilin"/>
</dbReference>
<dbReference type="InterPro" id="IPR008999">
    <property type="entry name" value="Actin-crosslinking"/>
</dbReference>
<reference evidence="2" key="1">
    <citation type="submission" date="2022-11" db="UniProtKB">
        <authorList>
            <consortium name="WormBaseParasite"/>
        </authorList>
    </citation>
    <scope>IDENTIFICATION</scope>
</reference>
<dbReference type="Proteomes" id="UP000887577">
    <property type="component" value="Unplaced"/>
</dbReference>
<dbReference type="PANTHER" id="PTHR33351:SF1">
    <property type="entry name" value="IG-LIKE DOMAIN-CONTAINING PROTEIN-RELATED"/>
    <property type="match status" value="1"/>
</dbReference>
<organism evidence="1 2">
    <name type="scientific">Panagrolaimus superbus</name>
    <dbReference type="NCBI Taxonomy" id="310955"/>
    <lineage>
        <taxon>Eukaryota</taxon>
        <taxon>Metazoa</taxon>
        <taxon>Ecdysozoa</taxon>
        <taxon>Nematoda</taxon>
        <taxon>Chromadorea</taxon>
        <taxon>Rhabditida</taxon>
        <taxon>Tylenchina</taxon>
        <taxon>Panagrolaimomorpha</taxon>
        <taxon>Panagrolaimoidea</taxon>
        <taxon>Panagrolaimidae</taxon>
        <taxon>Panagrolaimus</taxon>
    </lineage>
</organism>
<dbReference type="GO" id="GO:0030041">
    <property type="term" value="P:actin filament polymerization"/>
    <property type="evidence" value="ECO:0007669"/>
    <property type="project" value="TreeGrafter"/>
</dbReference>
<sequence length="332" mass="38301">MHQIQTGRGTSFIINNEFRDVRLSINDKVKELQNVINLIKEYKVRHPESDLSELKLPHAVDEIKTFLSTCAQYDPKLKHAFIRGIHGKFLSSQNGTRSMTAGDRPVPLGWEVFAIEERENGKVAIKSCGKYVSSQNSDRDFRCNSVDVGAKELFEMIEHENGIYSFKGSNGKYISSSDKEKAVTCNSADINNDEKFNIEWVGDLTDEINISWAYYHKYFKRLCIKLNTAVEEKKKINPENYFINNEIEVYNNGANNPYFTHHQQQIFSQKDFKEAIKEADNKIREVKWETLNERNYLLGLVWGEKHKNEQITEMVNALSPVFAYLGVNANIL</sequence>
<protein>
    <submittedName>
        <fullName evidence="2">Uncharacterized protein</fullName>
    </submittedName>
</protein>
<dbReference type="PANTHER" id="PTHR33351">
    <property type="entry name" value="HISACTOPHILIN-1-RELATED"/>
    <property type="match status" value="1"/>
</dbReference>
<dbReference type="SUPFAM" id="SSF50405">
    <property type="entry name" value="Actin-crosslinking proteins"/>
    <property type="match status" value="1"/>
</dbReference>
<keyword evidence="1" id="KW-1185">Reference proteome</keyword>